<accession>A0A1I7WQU9</accession>
<keyword evidence="7 12" id="KW-0238">DNA-binding</keyword>
<evidence type="ECO:0000313" key="16">
    <source>
        <dbReference type="WBParaSite" id="Hba_07528"/>
    </source>
</evidence>
<feature type="region of interest" description="Disordered" evidence="13">
    <location>
        <begin position="1"/>
        <end position="24"/>
    </location>
</feature>
<feature type="compositionally biased region" description="Low complexity" evidence="13">
    <location>
        <begin position="1"/>
        <end position="12"/>
    </location>
</feature>
<keyword evidence="6" id="KW-0726">Sexual differentiation</keyword>
<keyword evidence="12" id="KW-0539">Nucleus</keyword>
<dbReference type="GO" id="GO:0016607">
    <property type="term" value="C:nuclear speck"/>
    <property type="evidence" value="ECO:0007669"/>
    <property type="project" value="UniProtKB-SubCell"/>
</dbReference>
<dbReference type="PANTHER" id="PTHR10270:SF161">
    <property type="entry name" value="SEX-DETERMINING REGION Y PROTEIN"/>
    <property type="match status" value="1"/>
</dbReference>
<proteinExistence type="inferred from homology"/>
<name>A0A1I7WQU9_HETBA</name>
<keyword evidence="4" id="KW-0221">Differentiation</keyword>
<evidence type="ECO:0000256" key="7">
    <source>
        <dbReference type="ARBA" id="ARBA00023125"/>
    </source>
</evidence>
<dbReference type="InterPro" id="IPR050140">
    <property type="entry name" value="SRY-related_HMG-box_TF-like"/>
</dbReference>
<dbReference type="GO" id="GO:0007548">
    <property type="term" value="P:sex differentiation"/>
    <property type="evidence" value="ECO:0007669"/>
    <property type="project" value="UniProtKB-KW"/>
</dbReference>
<evidence type="ECO:0000256" key="8">
    <source>
        <dbReference type="ARBA" id="ARBA00023159"/>
    </source>
</evidence>
<dbReference type="Gene3D" id="1.10.30.10">
    <property type="entry name" value="High mobility group box domain"/>
    <property type="match status" value="1"/>
</dbReference>
<evidence type="ECO:0000256" key="11">
    <source>
        <dbReference type="ARBA" id="ARBA00045821"/>
    </source>
</evidence>
<keyword evidence="5" id="KW-0112">Calmodulin-binding</keyword>
<keyword evidence="9" id="KW-0804">Transcription</keyword>
<dbReference type="GO" id="GO:0001228">
    <property type="term" value="F:DNA-binding transcription activator activity, RNA polymerase II-specific"/>
    <property type="evidence" value="ECO:0007669"/>
    <property type="project" value="TreeGrafter"/>
</dbReference>
<sequence>MSLSSQSSGSGSRPTSPEDESSKSIVKGEIDEKYTKIVFRLLRIIASNIFVLEYIKRPRNAFMTFLKLLRKHPQMPMKTVSRTLAEMWKNLDDEGKRPYFEKSKEIKVNVKKVIICIFFC</sequence>
<evidence type="ECO:0000313" key="15">
    <source>
        <dbReference type="Proteomes" id="UP000095283"/>
    </source>
</evidence>
<dbReference type="WBParaSite" id="Hba_07528">
    <property type="protein sequence ID" value="Hba_07528"/>
    <property type="gene ID" value="Hba_07528"/>
</dbReference>
<comment type="subcellular location">
    <subcellularLocation>
        <location evidence="1">Nucleus speckle</location>
    </subcellularLocation>
</comment>
<evidence type="ECO:0000256" key="12">
    <source>
        <dbReference type="PROSITE-ProRule" id="PRU00267"/>
    </source>
</evidence>
<comment type="function">
    <text evidence="11">Transcriptional regulator that controls a genetic switch in male development. It is necessary and sufficient for initiating male sex determination by directing the development of supporting cell precursors (pre-Sertoli cells) as Sertoli rather than granulosa cells. Involved in different aspects of gene regulation including promoter activation or repression. Binds to the DNA consensus sequence 5'-[AT]AACAA[AT]-3'. SRY HMG box recognizes DNA by partial intercalation in the minor groove and promotes DNA bending. Also involved in pre-mRNA splicing. In male adult brain involved in the maintenance of motor functions of dopaminergic neurons.</text>
</comment>
<dbReference type="GO" id="GO:0000978">
    <property type="term" value="F:RNA polymerase II cis-regulatory region sequence-specific DNA binding"/>
    <property type="evidence" value="ECO:0007669"/>
    <property type="project" value="TreeGrafter"/>
</dbReference>
<evidence type="ECO:0000256" key="1">
    <source>
        <dbReference type="ARBA" id="ARBA00004324"/>
    </source>
</evidence>
<evidence type="ECO:0000256" key="10">
    <source>
        <dbReference type="ARBA" id="ARBA00032498"/>
    </source>
</evidence>
<dbReference type="Pfam" id="PF00505">
    <property type="entry name" value="HMG_box"/>
    <property type="match status" value="1"/>
</dbReference>
<dbReference type="GO" id="GO:0030154">
    <property type="term" value="P:cell differentiation"/>
    <property type="evidence" value="ECO:0007669"/>
    <property type="project" value="UniProtKB-KW"/>
</dbReference>
<feature type="domain" description="HMG box" evidence="14">
    <location>
        <begin position="55"/>
        <end position="107"/>
    </location>
</feature>
<dbReference type="InterPro" id="IPR036910">
    <property type="entry name" value="HMG_box_dom_sf"/>
</dbReference>
<evidence type="ECO:0000259" key="14">
    <source>
        <dbReference type="PROSITE" id="PS50118"/>
    </source>
</evidence>
<evidence type="ECO:0000256" key="4">
    <source>
        <dbReference type="ARBA" id="ARBA00022782"/>
    </source>
</evidence>
<evidence type="ECO:0000256" key="3">
    <source>
        <dbReference type="ARBA" id="ARBA00019052"/>
    </source>
</evidence>
<dbReference type="PANTHER" id="PTHR10270">
    <property type="entry name" value="SOX TRANSCRIPTION FACTOR"/>
    <property type="match status" value="1"/>
</dbReference>
<evidence type="ECO:0000256" key="6">
    <source>
        <dbReference type="ARBA" id="ARBA00022928"/>
    </source>
</evidence>
<dbReference type="AlphaFoldDB" id="A0A1I7WQU9"/>
<evidence type="ECO:0000256" key="13">
    <source>
        <dbReference type="SAM" id="MobiDB-lite"/>
    </source>
</evidence>
<comment type="similarity">
    <text evidence="2">Belongs to the SRY family.</text>
</comment>
<dbReference type="PROSITE" id="PS50118">
    <property type="entry name" value="HMG_BOX_2"/>
    <property type="match status" value="1"/>
</dbReference>
<feature type="DNA-binding region" description="HMG box" evidence="12">
    <location>
        <begin position="55"/>
        <end position="107"/>
    </location>
</feature>
<dbReference type="GO" id="GO:0005516">
    <property type="term" value="F:calmodulin binding"/>
    <property type="evidence" value="ECO:0007669"/>
    <property type="project" value="UniProtKB-KW"/>
</dbReference>
<dbReference type="SUPFAM" id="SSF47095">
    <property type="entry name" value="HMG-box"/>
    <property type="match status" value="1"/>
</dbReference>
<dbReference type="InterPro" id="IPR009071">
    <property type="entry name" value="HMG_box_dom"/>
</dbReference>
<dbReference type="SMART" id="SM00398">
    <property type="entry name" value="HMG"/>
    <property type="match status" value="1"/>
</dbReference>
<protein>
    <recommendedName>
        <fullName evidence="3">Sex-determining region Y protein</fullName>
    </recommendedName>
    <alternativeName>
        <fullName evidence="10">Testis-determining factor</fullName>
    </alternativeName>
</protein>
<keyword evidence="8" id="KW-0010">Activator</keyword>
<evidence type="ECO:0000256" key="2">
    <source>
        <dbReference type="ARBA" id="ARBA00005998"/>
    </source>
</evidence>
<dbReference type="Proteomes" id="UP000095283">
    <property type="component" value="Unplaced"/>
</dbReference>
<evidence type="ECO:0000256" key="5">
    <source>
        <dbReference type="ARBA" id="ARBA00022860"/>
    </source>
</evidence>
<reference evidence="16" key="1">
    <citation type="submission" date="2016-11" db="UniProtKB">
        <authorList>
            <consortium name="WormBaseParasite"/>
        </authorList>
    </citation>
    <scope>IDENTIFICATION</scope>
</reference>
<organism evidence="15 16">
    <name type="scientific">Heterorhabditis bacteriophora</name>
    <name type="common">Entomopathogenic nematode worm</name>
    <dbReference type="NCBI Taxonomy" id="37862"/>
    <lineage>
        <taxon>Eukaryota</taxon>
        <taxon>Metazoa</taxon>
        <taxon>Ecdysozoa</taxon>
        <taxon>Nematoda</taxon>
        <taxon>Chromadorea</taxon>
        <taxon>Rhabditida</taxon>
        <taxon>Rhabditina</taxon>
        <taxon>Rhabditomorpha</taxon>
        <taxon>Strongyloidea</taxon>
        <taxon>Heterorhabditidae</taxon>
        <taxon>Heterorhabditis</taxon>
    </lineage>
</organism>
<keyword evidence="15" id="KW-1185">Reference proteome</keyword>
<evidence type="ECO:0000256" key="9">
    <source>
        <dbReference type="ARBA" id="ARBA00023163"/>
    </source>
</evidence>